<evidence type="ECO:0000259" key="2">
    <source>
        <dbReference type="PROSITE" id="PS50110"/>
    </source>
</evidence>
<feature type="modified residue" description="4-aspartylphosphate" evidence="1">
    <location>
        <position position="61"/>
    </location>
</feature>
<dbReference type="SMART" id="SM00448">
    <property type="entry name" value="REC"/>
    <property type="match status" value="1"/>
</dbReference>
<dbReference type="OrthoDB" id="7631574at2"/>
<dbReference type="InterPro" id="IPR011006">
    <property type="entry name" value="CheY-like_superfamily"/>
</dbReference>
<dbReference type="STRING" id="550983.A4R26_00795"/>
<dbReference type="EMBL" id="LWBP01000001">
    <property type="protein sequence ID" value="OQP68379.1"/>
    <property type="molecule type" value="Genomic_DNA"/>
</dbReference>
<feature type="domain" description="Response regulatory" evidence="2">
    <location>
        <begin position="5"/>
        <end position="128"/>
    </location>
</feature>
<dbReference type="InterPro" id="IPR052893">
    <property type="entry name" value="TCS_response_regulator"/>
</dbReference>
<protein>
    <recommendedName>
        <fullName evidence="2">Response regulatory domain-containing protein</fullName>
    </recommendedName>
</protein>
<comment type="caution">
    <text evidence="3">The sequence shown here is derived from an EMBL/GenBank/DDBJ whole genome shotgun (WGS) entry which is preliminary data.</text>
</comment>
<accession>A0A1V9GCI3</accession>
<gene>
    <name evidence="3" type="ORF">A4R26_00795</name>
</gene>
<evidence type="ECO:0000313" key="4">
    <source>
        <dbReference type="Proteomes" id="UP000192276"/>
    </source>
</evidence>
<reference evidence="3" key="1">
    <citation type="submission" date="2016-04" db="EMBL/GenBank/DDBJ databases">
        <authorList>
            <person name="Evans L.H."/>
            <person name="Alamgir A."/>
            <person name="Owens N."/>
            <person name="Weber N.D."/>
            <person name="Virtaneva K."/>
            <person name="Barbian K."/>
            <person name="Babar A."/>
            <person name="Rosenke K."/>
        </authorList>
    </citation>
    <scope>NUCLEOTIDE SEQUENCE [LARGE SCALE GENOMIC DNA]</scope>
    <source>
        <strain evidence="3">CCTCC AB 208238</strain>
    </source>
</reference>
<dbReference type="Pfam" id="PF00072">
    <property type="entry name" value="Response_reg"/>
    <property type="match status" value="1"/>
</dbReference>
<dbReference type="PANTHER" id="PTHR44520">
    <property type="entry name" value="RESPONSE REGULATOR RCP1-RELATED"/>
    <property type="match status" value="1"/>
</dbReference>
<dbReference type="GO" id="GO:0000160">
    <property type="term" value="P:phosphorelay signal transduction system"/>
    <property type="evidence" value="ECO:0007669"/>
    <property type="project" value="InterPro"/>
</dbReference>
<dbReference type="PROSITE" id="PS50110">
    <property type="entry name" value="RESPONSE_REGULATORY"/>
    <property type="match status" value="1"/>
</dbReference>
<dbReference type="CDD" id="cd17557">
    <property type="entry name" value="REC_Rcp-like"/>
    <property type="match status" value="1"/>
</dbReference>
<evidence type="ECO:0000313" key="3">
    <source>
        <dbReference type="EMBL" id="OQP68379.1"/>
    </source>
</evidence>
<dbReference type="RefSeq" id="WP_081158657.1">
    <property type="nucleotide sequence ID" value="NZ_LWBP01000001.1"/>
</dbReference>
<keyword evidence="4" id="KW-1185">Reference proteome</keyword>
<organism evidence="3 4">
    <name type="scientific">Niastella populi</name>
    <dbReference type="NCBI Taxonomy" id="550983"/>
    <lineage>
        <taxon>Bacteria</taxon>
        <taxon>Pseudomonadati</taxon>
        <taxon>Bacteroidota</taxon>
        <taxon>Chitinophagia</taxon>
        <taxon>Chitinophagales</taxon>
        <taxon>Chitinophagaceae</taxon>
        <taxon>Niastella</taxon>
    </lineage>
</organism>
<sequence>METGKIFMAEDDAEDRSIILEAMEHIQASHIMFFAENGVLLLDLLNKHYQNNELPCLIVLDLNMPKMNGTETLSHIKNDERFRNIPVIIYSTSINPFEKDKCMRLGAHSYITKPISFTDGIATAKTFCEFCRPGSAN</sequence>
<keyword evidence="1" id="KW-0597">Phosphoprotein</keyword>
<evidence type="ECO:0000256" key="1">
    <source>
        <dbReference type="PROSITE-ProRule" id="PRU00169"/>
    </source>
</evidence>
<dbReference type="SUPFAM" id="SSF52172">
    <property type="entry name" value="CheY-like"/>
    <property type="match status" value="1"/>
</dbReference>
<dbReference type="PANTHER" id="PTHR44520:SF1">
    <property type="entry name" value="TWO-COMPONENT SYSTEM REGULATORY PROTEIN"/>
    <property type="match status" value="1"/>
</dbReference>
<dbReference type="InterPro" id="IPR001789">
    <property type="entry name" value="Sig_transdc_resp-reg_receiver"/>
</dbReference>
<dbReference type="AlphaFoldDB" id="A0A1V9GCI3"/>
<proteinExistence type="predicted"/>
<dbReference type="Proteomes" id="UP000192276">
    <property type="component" value="Unassembled WGS sequence"/>
</dbReference>
<name>A0A1V9GCI3_9BACT</name>
<dbReference type="Gene3D" id="3.40.50.2300">
    <property type="match status" value="1"/>
</dbReference>